<dbReference type="EMBL" id="LSYV01000079">
    <property type="protein sequence ID" value="KXZ43896.1"/>
    <property type="molecule type" value="Genomic_DNA"/>
</dbReference>
<evidence type="ECO:0000313" key="1">
    <source>
        <dbReference type="EMBL" id="KXZ43896.1"/>
    </source>
</evidence>
<dbReference type="Proteomes" id="UP000075714">
    <property type="component" value="Unassembled WGS sequence"/>
</dbReference>
<evidence type="ECO:0000313" key="2">
    <source>
        <dbReference type="Proteomes" id="UP000075714"/>
    </source>
</evidence>
<dbReference type="OrthoDB" id="509153at2759"/>
<gene>
    <name evidence="1" type="ORF">GPECTOR_78g84</name>
</gene>
<name>A0A150G1Z8_GONPE</name>
<comment type="caution">
    <text evidence="1">The sequence shown here is derived from an EMBL/GenBank/DDBJ whole genome shotgun (WGS) entry which is preliminary data.</text>
</comment>
<accession>A0A150G1Z8</accession>
<protein>
    <submittedName>
        <fullName evidence="1">Uncharacterized protein</fullName>
    </submittedName>
</protein>
<sequence length="201" mass="22204">MLRRALLHSRRAAPAGYAGVWNIAEALGLQKGPGSYEVCAIDPRTVLKPGELQAIDLESVANVLTVPRELVPKLSKGVSELADMDEPGIEWYFGERAEIFDYKLLGEHRTQSGFTSLIQRDVLERIRRGEVAKLPSWEQFLELTSDQVTWPHRKMPFLFAGRMVEASVAAVYALERKVEGHEGRVVTGVLISSESSGGASD</sequence>
<keyword evidence="2" id="KW-1185">Reference proteome</keyword>
<organism evidence="1 2">
    <name type="scientific">Gonium pectorale</name>
    <name type="common">Green alga</name>
    <dbReference type="NCBI Taxonomy" id="33097"/>
    <lineage>
        <taxon>Eukaryota</taxon>
        <taxon>Viridiplantae</taxon>
        <taxon>Chlorophyta</taxon>
        <taxon>core chlorophytes</taxon>
        <taxon>Chlorophyceae</taxon>
        <taxon>CS clade</taxon>
        <taxon>Chlamydomonadales</taxon>
        <taxon>Volvocaceae</taxon>
        <taxon>Gonium</taxon>
    </lineage>
</organism>
<proteinExistence type="predicted"/>
<reference evidence="2" key="1">
    <citation type="journal article" date="2016" name="Nat. Commun.">
        <title>The Gonium pectorale genome demonstrates co-option of cell cycle regulation during the evolution of multicellularity.</title>
        <authorList>
            <person name="Hanschen E.R."/>
            <person name="Marriage T.N."/>
            <person name="Ferris P.J."/>
            <person name="Hamaji T."/>
            <person name="Toyoda A."/>
            <person name="Fujiyama A."/>
            <person name="Neme R."/>
            <person name="Noguchi H."/>
            <person name="Minakuchi Y."/>
            <person name="Suzuki M."/>
            <person name="Kawai-Toyooka H."/>
            <person name="Smith D.R."/>
            <person name="Sparks H."/>
            <person name="Anderson J."/>
            <person name="Bakaric R."/>
            <person name="Luria V."/>
            <person name="Karger A."/>
            <person name="Kirschner M.W."/>
            <person name="Durand P.M."/>
            <person name="Michod R.E."/>
            <person name="Nozaki H."/>
            <person name="Olson B.J."/>
        </authorList>
    </citation>
    <scope>NUCLEOTIDE SEQUENCE [LARGE SCALE GENOMIC DNA]</scope>
    <source>
        <strain evidence="2">NIES-2863</strain>
    </source>
</reference>
<dbReference type="AlphaFoldDB" id="A0A150G1Z8"/>